<dbReference type="InterPro" id="IPR051178">
    <property type="entry name" value="TfdA_dioxygenase"/>
</dbReference>
<evidence type="ECO:0000259" key="7">
    <source>
        <dbReference type="Pfam" id="PF02668"/>
    </source>
</evidence>
<keyword evidence="9" id="KW-1185">Reference proteome</keyword>
<evidence type="ECO:0000256" key="3">
    <source>
        <dbReference type="ARBA" id="ARBA00022723"/>
    </source>
</evidence>
<sequence length="275" mass="31085">MSALTTEKLSETVGVKILGVDAERLVADEDLPGQCLELLERHSVLLFPELHAGDAAQVAFSRKLGPLASFPNFPNEHVMIISFDPDNPNAKYYPSNDYWHIDGSMDEVPARASIMSAHEITAEGGETAFASTYAAYDALSEREREQFAEMRVIHRMARIQSRTFPDPTPEQQADWARFPDREHPLVWTHESGRRSLVFGASASHVLDMEFDRGQALLDELQERATTPDRVYTHTWTVGDLVIWDNTGLVHRACEFDRSLPRRMHRSTLVGQEPIQ</sequence>
<keyword evidence="3" id="KW-0479">Metal-binding</keyword>
<proteinExistence type="inferred from homology"/>
<dbReference type="RefSeq" id="WP_387402678.1">
    <property type="nucleotide sequence ID" value="NZ_JBIAQY010000002.1"/>
</dbReference>
<evidence type="ECO:0000256" key="4">
    <source>
        <dbReference type="ARBA" id="ARBA00022964"/>
    </source>
</evidence>
<evidence type="ECO:0000256" key="6">
    <source>
        <dbReference type="ARBA" id="ARBA00023004"/>
    </source>
</evidence>
<reference evidence="8 9" key="1">
    <citation type="submission" date="2024-10" db="EMBL/GenBank/DDBJ databases">
        <title>The Natural Products Discovery Center: Release of the First 8490 Sequenced Strains for Exploring Actinobacteria Biosynthetic Diversity.</title>
        <authorList>
            <person name="Kalkreuter E."/>
            <person name="Kautsar S.A."/>
            <person name="Yang D."/>
            <person name="Bader C.D."/>
            <person name="Teijaro C.N."/>
            <person name="Fluegel L."/>
            <person name="Davis C.M."/>
            <person name="Simpson J.R."/>
            <person name="Lauterbach L."/>
            <person name="Steele A.D."/>
            <person name="Gui C."/>
            <person name="Meng S."/>
            <person name="Li G."/>
            <person name="Viehrig K."/>
            <person name="Ye F."/>
            <person name="Su P."/>
            <person name="Kiefer A.F."/>
            <person name="Nichols A."/>
            <person name="Cepeda A.J."/>
            <person name="Yan W."/>
            <person name="Fan B."/>
            <person name="Jiang Y."/>
            <person name="Adhikari A."/>
            <person name="Zheng C.-J."/>
            <person name="Schuster L."/>
            <person name="Cowan T.M."/>
            <person name="Smanski M.J."/>
            <person name="Chevrette M.G."/>
            <person name="De Carvalho L.P.S."/>
            <person name="Shen B."/>
        </authorList>
    </citation>
    <scope>NUCLEOTIDE SEQUENCE [LARGE SCALE GENOMIC DNA]</scope>
    <source>
        <strain evidence="8 9">NPDC002593</strain>
    </source>
</reference>
<evidence type="ECO:0000256" key="5">
    <source>
        <dbReference type="ARBA" id="ARBA00023002"/>
    </source>
</evidence>
<dbReference type="PANTHER" id="PTHR43779:SF3">
    <property type="entry name" value="(3R)-3-[(CARBOXYMETHYL)AMINO]FATTY ACID OXYGENASE_DECARBOXYLASE"/>
    <property type="match status" value="1"/>
</dbReference>
<keyword evidence="6" id="KW-0408">Iron</keyword>
<name>A0ABW6RV34_9NOCA</name>
<comment type="caution">
    <text evidence="8">The sequence shown here is derived from an EMBL/GenBank/DDBJ whole genome shotgun (WGS) entry which is preliminary data.</text>
</comment>
<feature type="domain" description="TauD/TfdA-like" evidence="7">
    <location>
        <begin position="6"/>
        <end position="267"/>
    </location>
</feature>
<comment type="cofactor">
    <cofactor evidence="1">
        <name>Fe(2+)</name>
        <dbReference type="ChEBI" id="CHEBI:29033"/>
    </cofactor>
</comment>
<accession>A0ABW6RV34</accession>
<dbReference type="EMBL" id="JBIAQY010000002">
    <property type="protein sequence ID" value="MFF3567233.1"/>
    <property type="molecule type" value="Genomic_DNA"/>
</dbReference>
<dbReference type="InterPro" id="IPR003819">
    <property type="entry name" value="TauD/TfdA-like"/>
</dbReference>
<evidence type="ECO:0000313" key="9">
    <source>
        <dbReference type="Proteomes" id="UP001601992"/>
    </source>
</evidence>
<comment type="similarity">
    <text evidence="2">Belongs to the TfdA dioxygenase family.</text>
</comment>
<evidence type="ECO:0000256" key="2">
    <source>
        <dbReference type="ARBA" id="ARBA00005896"/>
    </source>
</evidence>
<evidence type="ECO:0000256" key="1">
    <source>
        <dbReference type="ARBA" id="ARBA00001954"/>
    </source>
</evidence>
<keyword evidence="5" id="KW-0560">Oxidoreductase</keyword>
<keyword evidence="4 8" id="KW-0223">Dioxygenase</keyword>
<dbReference type="Gene3D" id="3.60.130.10">
    <property type="entry name" value="Clavaminate synthase-like"/>
    <property type="match status" value="1"/>
</dbReference>
<dbReference type="GO" id="GO:0051213">
    <property type="term" value="F:dioxygenase activity"/>
    <property type="evidence" value="ECO:0007669"/>
    <property type="project" value="UniProtKB-KW"/>
</dbReference>
<dbReference type="PANTHER" id="PTHR43779">
    <property type="entry name" value="DIOXYGENASE RV0097-RELATED"/>
    <property type="match status" value="1"/>
</dbReference>
<evidence type="ECO:0000313" key="8">
    <source>
        <dbReference type="EMBL" id="MFF3567233.1"/>
    </source>
</evidence>
<protein>
    <submittedName>
        <fullName evidence="8">TauD/TfdA dioxygenase family protein</fullName>
    </submittedName>
</protein>
<organism evidence="8 9">
    <name type="scientific">Nocardia jiangxiensis</name>
    <dbReference type="NCBI Taxonomy" id="282685"/>
    <lineage>
        <taxon>Bacteria</taxon>
        <taxon>Bacillati</taxon>
        <taxon>Actinomycetota</taxon>
        <taxon>Actinomycetes</taxon>
        <taxon>Mycobacteriales</taxon>
        <taxon>Nocardiaceae</taxon>
        <taxon>Nocardia</taxon>
    </lineage>
</organism>
<dbReference type="Proteomes" id="UP001601992">
    <property type="component" value="Unassembled WGS sequence"/>
</dbReference>
<gene>
    <name evidence="8" type="ORF">ACFYXQ_05565</name>
</gene>
<dbReference type="Pfam" id="PF02668">
    <property type="entry name" value="TauD"/>
    <property type="match status" value="1"/>
</dbReference>
<dbReference type="InterPro" id="IPR042098">
    <property type="entry name" value="TauD-like_sf"/>
</dbReference>
<dbReference type="SUPFAM" id="SSF51197">
    <property type="entry name" value="Clavaminate synthase-like"/>
    <property type="match status" value="1"/>
</dbReference>